<feature type="transmembrane region" description="Helical" evidence="5">
    <location>
        <begin position="253"/>
        <end position="272"/>
    </location>
</feature>
<comment type="subcellular location">
    <subcellularLocation>
        <location evidence="1">Membrane</location>
        <topology evidence="1">Multi-pass membrane protein</topology>
    </subcellularLocation>
</comment>
<evidence type="ECO:0000256" key="3">
    <source>
        <dbReference type="ARBA" id="ARBA00022989"/>
    </source>
</evidence>
<feature type="domain" description="Cationic amino acid transporter C-terminal" evidence="6">
    <location>
        <begin position="583"/>
        <end position="633"/>
    </location>
</feature>
<feature type="non-terminal residue" evidence="7">
    <location>
        <position position="1"/>
    </location>
</feature>
<dbReference type="Gene3D" id="1.20.1740.10">
    <property type="entry name" value="Amino acid/polyamine transporter I"/>
    <property type="match status" value="2"/>
</dbReference>
<feature type="transmembrane region" description="Helical" evidence="5">
    <location>
        <begin position="228"/>
        <end position="246"/>
    </location>
</feature>
<keyword evidence="3 5" id="KW-1133">Transmembrane helix</keyword>
<organism evidence="7 8">
    <name type="scientific">Iphiclides podalirius</name>
    <name type="common">scarce swallowtail</name>
    <dbReference type="NCBI Taxonomy" id="110791"/>
    <lineage>
        <taxon>Eukaryota</taxon>
        <taxon>Metazoa</taxon>
        <taxon>Ecdysozoa</taxon>
        <taxon>Arthropoda</taxon>
        <taxon>Hexapoda</taxon>
        <taxon>Insecta</taxon>
        <taxon>Pterygota</taxon>
        <taxon>Neoptera</taxon>
        <taxon>Endopterygota</taxon>
        <taxon>Lepidoptera</taxon>
        <taxon>Glossata</taxon>
        <taxon>Ditrysia</taxon>
        <taxon>Papilionoidea</taxon>
        <taxon>Papilionidae</taxon>
        <taxon>Papilioninae</taxon>
        <taxon>Iphiclides</taxon>
    </lineage>
</organism>
<evidence type="ECO:0000259" key="6">
    <source>
        <dbReference type="Pfam" id="PF13906"/>
    </source>
</evidence>
<feature type="transmembrane region" description="Helical" evidence="5">
    <location>
        <begin position="97"/>
        <end position="117"/>
    </location>
</feature>
<keyword evidence="8" id="KW-1185">Reference proteome</keyword>
<dbReference type="PANTHER" id="PTHR43243">
    <property type="entry name" value="INNER MEMBRANE TRANSPORTER YGJI-RELATED"/>
    <property type="match status" value="1"/>
</dbReference>
<dbReference type="Pfam" id="PF13520">
    <property type="entry name" value="AA_permease_2"/>
    <property type="match status" value="1"/>
</dbReference>
<feature type="transmembrane region" description="Helical" evidence="5">
    <location>
        <begin position="387"/>
        <end position="415"/>
    </location>
</feature>
<dbReference type="PANTHER" id="PTHR43243:SF95">
    <property type="entry name" value="LD37241P"/>
    <property type="match status" value="1"/>
</dbReference>
<feature type="transmembrane region" description="Helical" evidence="5">
    <location>
        <begin position="129"/>
        <end position="148"/>
    </location>
</feature>
<feature type="transmembrane region" description="Helical" evidence="5">
    <location>
        <begin position="342"/>
        <end position="367"/>
    </location>
</feature>
<feature type="transmembrane region" description="Helical" evidence="5">
    <location>
        <begin position="554"/>
        <end position="571"/>
    </location>
</feature>
<evidence type="ECO:0000313" key="8">
    <source>
        <dbReference type="Proteomes" id="UP000837857"/>
    </source>
</evidence>
<dbReference type="InterPro" id="IPR002293">
    <property type="entry name" value="AA/rel_permease1"/>
</dbReference>
<keyword evidence="2 5" id="KW-0812">Transmembrane</keyword>
<feature type="transmembrane region" description="Helical" evidence="5">
    <location>
        <begin position="160"/>
        <end position="181"/>
    </location>
</feature>
<feature type="transmembrane region" description="Helical" evidence="5">
    <location>
        <begin position="299"/>
        <end position="321"/>
    </location>
</feature>
<sequence length="656" mass="70521">MTHIMCRPHLGGKCRGQLVIRLTVTARHKRGRKSLSLVPSCEPASRHYGLCDLRAKIIDTSDRTEQKMSCGRILAVLRRCKRLEDDSTTELSRCLGLLDLTALGVGSTLGLGVYVLAGAVAKTVAGPAVTLSFLVAAIASAFAGLCYAEFAARVPKAGSAYVYSYVSVGEFIAFTIGWNLILEYVIGTASVAKGMANYIDSLCNNTMATTMTAVAPINVSFLADYPDLFAFVLVLLITVLLAIGVSESTKLNNVFTALNMITVVVVVIAGAIKSDPANWRIDVASLPEGERAAAGGGGFMPWGVAGVMAGAAKCFFGFVGFDCVATTGEEARNPKRDIPLSIVLSLAVIFASYFSIATVLTMMWPYYLQDADAPFPYVFTQVGMPAVRWLVTVGAVCALCTSLLGAMFPLPRVLYAMASDGVLFRPLATVAARTKTPLLATALSGLLSATMAAIFNLNQLIDMMSIGTLLAYTIVATSVLILRYEEEEHPQLQKSQPLPETAYSVARQSFNLLGLKEPTQLSANIVKCAIAVLFVAALATCSLLRWGAGGARGAALALLGAALLALLLVLCRQPRRDVAHLTFKVPLVPLLPYLSVCMNVYLMVQLDYQTWVRFIIWLIIGYLIYFLYGVRNSSLREKSIPPTSNGVEEKHIVTKF</sequence>
<evidence type="ECO:0000313" key="7">
    <source>
        <dbReference type="EMBL" id="CAH2048342.1"/>
    </source>
</evidence>
<name>A0ABN8I3M6_9NEOP</name>
<dbReference type="EMBL" id="OW152830">
    <property type="protein sequence ID" value="CAH2048342.1"/>
    <property type="molecule type" value="Genomic_DNA"/>
</dbReference>
<evidence type="ECO:0000256" key="1">
    <source>
        <dbReference type="ARBA" id="ARBA00004141"/>
    </source>
</evidence>
<feature type="transmembrane region" description="Helical" evidence="5">
    <location>
        <begin position="610"/>
        <end position="628"/>
    </location>
</feature>
<evidence type="ECO:0000256" key="2">
    <source>
        <dbReference type="ARBA" id="ARBA00022692"/>
    </source>
</evidence>
<reference evidence="7" key="1">
    <citation type="submission" date="2022-03" db="EMBL/GenBank/DDBJ databases">
        <authorList>
            <person name="Martin H S."/>
        </authorList>
    </citation>
    <scope>NUCLEOTIDE SEQUENCE</scope>
</reference>
<feature type="transmembrane region" description="Helical" evidence="5">
    <location>
        <begin position="525"/>
        <end position="548"/>
    </location>
</feature>
<proteinExistence type="predicted"/>
<feature type="transmembrane region" description="Helical" evidence="5">
    <location>
        <begin position="463"/>
        <end position="484"/>
    </location>
</feature>
<keyword evidence="4 5" id="KW-0472">Membrane</keyword>
<evidence type="ECO:0000256" key="4">
    <source>
        <dbReference type="ARBA" id="ARBA00023136"/>
    </source>
</evidence>
<accession>A0ABN8I3M6</accession>
<evidence type="ECO:0000256" key="5">
    <source>
        <dbReference type="SAM" id="Phobius"/>
    </source>
</evidence>
<protein>
    <recommendedName>
        <fullName evidence="6">Cationic amino acid transporter C-terminal domain-containing protein</fullName>
    </recommendedName>
</protein>
<dbReference type="Proteomes" id="UP000837857">
    <property type="component" value="Chromosome 18"/>
</dbReference>
<feature type="transmembrane region" description="Helical" evidence="5">
    <location>
        <begin position="583"/>
        <end position="604"/>
    </location>
</feature>
<dbReference type="InterPro" id="IPR029485">
    <property type="entry name" value="CAT_C"/>
</dbReference>
<gene>
    <name evidence="7" type="ORF">IPOD504_LOCUS6014</name>
</gene>
<feature type="transmembrane region" description="Helical" evidence="5">
    <location>
        <begin position="436"/>
        <end position="457"/>
    </location>
</feature>
<dbReference type="Pfam" id="PF13906">
    <property type="entry name" value="AA_permease_C"/>
    <property type="match status" value="1"/>
</dbReference>